<dbReference type="SUPFAM" id="SSF55874">
    <property type="entry name" value="ATPase domain of HSP90 chaperone/DNA topoisomerase II/histidine kinase"/>
    <property type="match status" value="1"/>
</dbReference>
<sequence>MGCLLTKATLSHLVILTLFYIPVSGQLHPLSYTISYLWPADLLPDWNMIYVIRALCILVLSVLLTWILIKLGRLLIKITDPFFLCLITVCAIGLNIADIYLGAIMNSMFILNITYTLLVIISLLIFLLIGESSRHQAENQRLLFQQEIENSYRNYIFELEEMSQQIRLFRHEYQGKLLLMKTLLKKQDYQTLDQELQDMLEDIPTAEQLVTSGNYDFDVIVNRKLAEIKAHNIPIQVHISVPKELPYSTEDLFSLINNIMNNALEAARETPDPRIFFNAKTQKNYFILTVQNSSSGNVLEDNPDLKTTKSNPSYHGYGIRLIRQIAEKYNGAADFSATKESFICRVMLTLDGVDEEKNTPV</sequence>
<comment type="caution">
    <text evidence="3">The sequence shown here is derived from an EMBL/GenBank/DDBJ whole genome shotgun (WGS) entry which is preliminary data.</text>
</comment>
<dbReference type="CDD" id="cd16935">
    <property type="entry name" value="HATPase_AgrC-ComD-like"/>
    <property type="match status" value="1"/>
</dbReference>
<accession>A0A8I0DQE7</accession>
<keyword evidence="1" id="KW-0472">Membrane</keyword>
<proteinExistence type="predicted"/>
<dbReference type="AlphaFoldDB" id="A0A8I0DQE7"/>
<organism evidence="3 4">
    <name type="scientific">Blautia segnis</name>
    <dbReference type="NCBI Taxonomy" id="2763030"/>
    <lineage>
        <taxon>Bacteria</taxon>
        <taxon>Bacillati</taxon>
        <taxon>Bacillota</taxon>
        <taxon>Clostridia</taxon>
        <taxon>Lachnospirales</taxon>
        <taxon>Lachnospiraceae</taxon>
        <taxon>Blautia</taxon>
    </lineage>
</organism>
<dbReference type="PANTHER" id="PTHR40448:SF1">
    <property type="entry name" value="TWO-COMPONENT SENSOR HISTIDINE KINASE"/>
    <property type="match status" value="1"/>
</dbReference>
<dbReference type="Pfam" id="PF14501">
    <property type="entry name" value="HATPase_c_5"/>
    <property type="match status" value="1"/>
</dbReference>
<keyword evidence="1" id="KW-0812">Transmembrane</keyword>
<feature type="transmembrane region" description="Helical" evidence="1">
    <location>
        <begin position="49"/>
        <end position="69"/>
    </location>
</feature>
<dbReference type="GO" id="GO:0042802">
    <property type="term" value="F:identical protein binding"/>
    <property type="evidence" value="ECO:0007669"/>
    <property type="project" value="TreeGrafter"/>
</dbReference>
<feature type="domain" description="Sensor histidine kinase NatK-like C-terminal" evidence="2">
    <location>
        <begin position="251"/>
        <end position="348"/>
    </location>
</feature>
<evidence type="ECO:0000313" key="3">
    <source>
        <dbReference type="EMBL" id="MBC5652594.1"/>
    </source>
</evidence>
<dbReference type="PANTHER" id="PTHR40448">
    <property type="entry name" value="TWO-COMPONENT SENSOR HISTIDINE KINASE"/>
    <property type="match status" value="1"/>
</dbReference>
<feature type="transmembrane region" description="Helical" evidence="1">
    <location>
        <begin position="81"/>
        <end position="103"/>
    </location>
</feature>
<dbReference type="RefSeq" id="WP_186901816.1">
    <property type="nucleotide sequence ID" value="NZ_JACOOT010000038.1"/>
</dbReference>
<gene>
    <name evidence="3" type="ORF">H8S54_16160</name>
</gene>
<dbReference type="InterPro" id="IPR032834">
    <property type="entry name" value="NatK-like_C"/>
</dbReference>
<dbReference type="InterPro" id="IPR036890">
    <property type="entry name" value="HATPase_C_sf"/>
</dbReference>
<feature type="transmembrane region" description="Helical" evidence="1">
    <location>
        <begin position="109"/>
        <end position="129"/>
    </location>
</feature>
<evidence type="ECO:0000259" key="2">
    <source>
        <dbReference type="Pfam" id="PF14501"/>
    </source>
</evidence>
<evidence type="ECO:0000313" key="4">
    <source>
        <dbReference type="Proteomes" id="UP000652847"/>
    </source>
</evidence>
<keyword evidence="1" id="KW-1133">Transmembrane helix</keyword>
<protein>
    <submittedName>
        <fullName evidence="3">GHKL domain-containing protein</fullName>
    </submittedName>
</protein>
<dbReference type="Proteomes" id="UP000652847">
    <property type="component" value="Unassembled WGS sequence"/>
</dbReference>
<dbReference type="EMBL" id="JACOOT010000038">
    <property type="protein sequence ID" value="MBC5652594.1"/>
    <property type="molecule type" value="Genomic_DNA"/>
</dbReference>
<evidence type="ECO:0000256" key="1">
    <source>
        <dbReference type="SAM" id="Phobius"/>
    </source>
</evidence>
<name>A0A8I0DQE7_9FIRM</name>
<keyword evidence="4" id="KW-1185">Reference proteome</keyword>
<dbReference type="Gene3D" id="3.30.565.10">
    <property type="entry name" value="Histidine kinase-like ATPase, C-terminal domain"/>
    <property type="match status" value="1"/>
</dbReference>
<reference evidence="3 4" key="1">
    <citation type="submission" date="2020-08" db="EMBL/GenBank/DDBJ databases">
        <title>Genome public.</title>
        <authorList>
            <person name="Liu C."/>
            <person name="Sun Q."/>
        </authorList>
    </citation>
    <scope>NUCLEOTIDE SEQUENCE [LARGE SCALE GENOMIC DNA]</scope>
    <source>
        <strain evidence="3 4">BX17</strain>
    </source>
</reference>